<dbReference type="FunFam" id="1.20.1560.10:FF:000055">
    <property type="entry name" value="ABC multidrug transporter (Eurofung)"/>
    <property type="match status" value="1"/>
</dbReference>
<dbReference type="InterPro" id="IPR011527">
    <property type="entry name" value="ABC1_TM_dom"/>
</dbReference>
<dbReference type="SUPFAM" id="SSF52540">
    <property type="entry name" value="P-loop containing nucleoside triphosphate hydrolases"/>
    <property type="match status" value="2"/>
</dbReference>
<dbReference type="InterPro" id="IPR044746">
    <property type="entry name" value="ABCC_6TM_D1"/>
</dbReference>
<dbReference type="PANTHER" id="PTHR24223:SF345">
    <property type="entry name" value="ABC MULTIDRUG TRANSPORTER (EUROFUNG)"/>
    <property type="match status" value="1"/>
</dbReference>
<evidence type="ECO:0000256" key="6">
    <source>
        <dbReference type="ARBA" id="ARBA00022989"/>
    </source>
</evidence>
<feature type="transmembrane region" description="Helical" evidence="10">
    <location>
        <begin position="263"/>
        <end position="285"/>
    </location>
</feature>
<dbReference type="InterPro" id="IPR003593">
    <property type="entry name" value="AAA+_ATPase"/>
</dbReference>
<feature type="transmembrane region" description="Helical" evidence="10">
    <location>
        <begin position="1107"/>
        <end position="1127"/>
    </location>
</feature>
<feature type="domain" description="ABC transmembrane type-1" evidence="12">
    <location>
        <begin position="884"/>
        <end position="1163"/>
    </location>
</feature>
<gene>
    <name evidence="13" type="ORF">B0H63DRAFT_515147</name>
</gene>
<feature type="region of interest" description="Disordered" evidence="9">
    <location>
        <begin position="1178"/>
        <end position="1198"/>
    </location>
</feature>
<dbReference type="InterPro" id="IPR036640">
    <property type="entry name" value="ABC1_TM_sf"/>
</dbReference>
<evidence type="ECO:0000256" key="5">
    <source>
        <dbReference type="ARBA" id="ARBA00022840"/>
    </source>
</evidence>
<dbReference type="InterPro" id="IPR027417">
    <property type="entry name" value="P-loop_NTPase"/>
</dbReference>
<protein>
    <submittedName>
        <fullName evidence="13">ABC transporter</fullName>
    </submittedName>
</protein>
<dbReference type="SUPFAM" id="SSF90123">
    <property type="entry name" value="ABC transporter transmembrane region"/>
    <property type="match status" value="2"/>
</dbReference>
<dbReference type="InterPro" id="IPR050173">
    <property type="entry name" value="ABC_transporter_C-like"/>
</dbReference>
<reference evidence="13" key="2">
    <citation type="submission" date="2023-06" db="EMBL/GenBank/DDBJ databases">
        <authorList>
            <consortium name="Lawrence Berkeley National Laboratory"/>
            <person name="Haridas S."/>
            <person name="Hensen N."/>
            <person name="Bonometti L."/>
            <person name="Westerberg I."/>
            <person name="Brannstrom I.O."/>
            <person name="Guillou S."/>
            <person name="Cros-Aarteil S."/>
            <person name="Calhoun S."/>
            <person name="Kuo A."/>
            <person name="Mondo S."/>
            <person name="Pangilinan J."/>
            <person name="Riley R."/>
            <person name="LaButti K."/>
            <person name="Andreopoulos B."/>
            <person name="Lipzen A."/>
            <person name="Chen C."/>
            <person name="Yanf M."/>
            <person name="Daum C."/>
            <person name="Ng V."/>
            <person name="Clum A."/>
            <person name="Steindorff A."/>
            <person name="Ohm R."/>
            <person name="Martin F."/>
            <person name="Silar P."/>
            <person name="Natvig D."/>
            <person name="Lalanne C."/>
            <person name="Gautier V."/>
            <person name="Ament-velasquez S.L."/>
            <person name="Kruys A."/>
            <person name="Hutchinson M.I."/>
            <person name="Powell A.J."/>
            <person name="Barry K."/>
            <person name="Miller A.N."/>
            <person name="Grigoriev I.V."/>
            <person name="Debuchy R."/>
            <person name="Gladieux P."/>
            <person name="Thoren M.H."/>
            <person name="Johannesson H."/>
        </authorList>
    </citation>
    <scope>NUCLEOTIDE SEQUENCE</scope>
    <source>
        <strain evidence="13">CBS 232.78</strain>
    </source>
</reference>
<dbReference type="EMBL" id="JAULSW010000010">
    <property type="protein sequence ID" value="KAK3368578.1"/>
    <property type="molecule type" value="Genomic_DNA"/>
</dbReference>
<feature type="transmembrane region" description="Helical" evidence="10">
    <location>
        <begin position="517"/>
        <end position="545"/>
    </location>
</feature>
<evidence type="ECO:0000259" key="11">
    <source>
        <dbReference type="PROSITE" id="PS50893"/>
    </source>
</evidence>
<dbReference type="CDD" id="cd18580">
    <property type="entry name" value="ABC_6TM_ABCC_D2"/>
    <property type="match status" value="1"/>
</dbReference>
<feature type="domain" description="ABC transmembrane type-1" evidence="12">
    <location>
        <begin position="272"/>
        <end position="540"/>
    </location>
</feature>
<keyword evidence="2" id="KW-0813">Transport</keyword>
<dbReference type="Gene3D" id="3.40.50.300">
    <property type="entry name" value="P-loop containing nucleotide triphosphate hydrolases"/>
    <property type="match status" value="2"/>
</dbReference>
<comment type="function">
    <text evidence="8">ABC-type transporter; part of the gene cluster that mediates the biosynthesis of the phomopsins, a group of hexapeptide mycotoxins which infects lupins and causes lupinosis disease in livestock.</text>
</comment>
<dbReference type="InterPro" id="IPR044726">
    <property type="entry name" value="ABCC_6TM_D2"/>
</dbReference>
<dbReference type="InterPro" id="IPR003439">
    <property type="entry name" value="ABC_transporter-like_ATP-bd"/>
</dbReference>
<comment type="caution">
    <text evidence="13">The sequence shown here is derived from an EMBL/GenBank/DDBJ whole genome shotgun (WGS) entry which is preliminary data.</text>
</comment>
<feature type="transmembrane region" description="Helical" evidence="10">
    <location>
        <begin position="1139"/>
        <end position="1161"/>
    </location>
</feature>
<dbReference type="PROSITE" id="PS50893">
    <property type="entry name" value="ABC_TRANSPORTER_2"/>
    <property type="match status" value="2"/>
</dbReference>
<feature type="domain" description="ABC transporter" evidence="11">
    <location>
        <begin position="1206"/>
        <end position="1450"/>
    </location>
</feature>
<feature type="transmembrane region" description="Helical" evidence="10">
    <location>
        <begin position="1025"/>
        <end position="1043"/>
    </location>
</feature>
<feature type="transmembrane region" description="Helical" evidence="10">
    <location>
        <begin position="401"/>
        <end position="420"/>
    </location>
</feature>
<keyword evidence="14" id="KW-1185">Reference proteome</keyword>
<feature type="transmembrane region" description="Helical" evidence="10">
    <location>
        <begin position="880"/>
        <end position="900"/>
    </location>
</feature>
<feature type="transmembrane region" description="Helical" evidence="10">
    <location>
        <begin position="920"/>
        <end position="946"/>
    </location>
</feature>
<evidence type="ECO:0000256" key="2">
    <source>
        <dbReference type="ARBA" id="ARBA00022448"/>
    </source>
</evidence>
<keyword evidence="5" id="KW-0067">ATP-binding</keyword>
<sequence length="1455" mass="157109">MGVCTDGVAFGFASNCADSSFTATEYEWLFWLSIVISCAFAVLAIPRAVDLARRPSITRAPAGLLVAKLLVAAAYIGLRAGLLHEAVRKTHTLRLLASMAVEFAASCLVLALSPLEHFKSKRPSILLCLFLFLTLLCDVTRNSSLWETEGHATFTELSTAAIVVELVFLALESVRRGRWVVWNAVDHSPEETSSILSLGLYSWLSPLLWRGYHNHLTMGHLFALDKGISVEVFDGKLPSQESAGSSTWDLFVWLAHAQPLVQAVLLPIFPRLCLLGFTFCQPFFLERLLSFLASHNDGDSSTPSGLVAVAIFTYSGIAISTALYWYYQERFQSLLRAFLISSIYTKTASVPHIGDGDPAAVTLMGADVERVYTGLRFIHEVWANTIQIALASWLLQRQLGLAFLAPLVIVLFGFVISFVLSRRAVPYQAAWMARVQARTGITAAVLGRIKDLRVSGMTTPAADLVQHEREDEIRVGERSRVLVAVSASMSQLPQAVAPALAFAFGPHVLNETRAFTALSYLALLTAPLTIVLQSLPILSACLACLRRIRMFLLKNDREDGRLLGPPESEKAEKPDAAIVVQNGTFGWTADTSVLNDINLSLRKASVTFVVGPVASGKSTFCRVLLGEVPHRQGSVALGSSKLAYCDQSPFLFNASVMENIIGFSSFDGARYNEVVQATMLTVDLQNLPAGDQTIIGTKGTSLSGGQRQRVSLARALYHDAEILVLDDVFSGLDGATQSQVCSVVFGPDGLLRKRGVTAIVCTHSTHFLSAADYIVALSASGSIMDQGSYADIVRDNERAERLGLVVASGVDGALVCEEQGLYMDEITPATDSKGEPSKMKAKPTDSTAVPRPSPTPAPPPVPSPTVDTAVYRHWLSTIGLFPLVLFAILVAGNGFFSNFPAIWVRLWSADSTSANPSHSFAYWIGIYALLGACVVLCVFPAGLIMLRTAVRSAGRDLHRAALDTAMHSSLRFLGTTDVGKILNLFSQDMNIMDTQLPRMVNNLSFCLANAVGQAVVIALSSAWLVVSYPFFAAMLWVVQRVYLPTSKRLRILDLEAKTPLYTSFLDTLAGLPTIRAFGWFPHQQARNNALLDDSQRPSYLLAMAQQWLMLTMNVLVTIIAVLLVALATQLGSNAGSVGAALVTLITLGSTLTTIVVAYTGLETSLGAIGRLKAFGEETESEDQFTGDGEAAPPTVPGKEWPVSGRIQMQDVEASYDGTEKALKGVSLTINAGEKVAICGRTGSGKSTILSLLLRLIDPLPSCTPGILIEDTPINTISRTALRERIICASQDPVFLPDGTSLRQNLDPWSVAQDDECTATLAAAGLTSFTDLSAPLVRAEKQLSGGQKQLFSLARAVLRRRVKVRLTGVDGGLLLLDEITAAADLDTEARVRAVLEEEFAAWTVVMVTHRKEMAVGWCSRAVVVDAGRVVEDGVPEELMRREGGWFSVLWTGGGGS</sequence>
<feature type="transmembrane region" description="Helical" evidence="10">
    <location>
        <begin position="61"/>
        <end position="81"/>
    </location>
</feature>
<dbReference type="CDD" id="cd03250">
    <property type="entry name" value="ABCC_MRP_domain1"/>
    <property type="match status" value="1"/>
</dbReference>
<dbReference type="SMART" id="SM00382">
    <property type="entry name" value="AAA"/>
    <property type="match status" value="2"/>
</dbReference>
<dbReference type="GO" id="GO:0016887">
    <property type="term" value="F:ATP hydrolysis activity"/>
    <property type="evidence" value="ECO:0007669"/>
    <property type="project" value="InterPro"/>
</dbReference>
<evidence type="ECO:0000256" key="7">
    <source>
        <dbReference type="ARBA" id="ARBA00023136"/>
    </source>
</evidence>
<evidence type="ECO:0000256" key="1">
    <source>
        <dbReference type="ARBA" id="ARBA00004141"/>
    </source>
</evidence>
<reference evidence="13" key="1">
    <citation type="journal article" date="2023" name="Mol. Phylogenet. Evol.">
        <title>Genome-scale phylogeny and comparative genomics of the fungal order Sordariales.</title>
        <authorList>
            <person name="Hensen N."/>
            <person name="Bonometti L."/>
            <person name="Westerberg I."/>
            <person name="Brannstrom I.O."/>
            <person name="Guillou S."/>
            <person name="Cros-Aarteil S."/>
            <person name="Calhoun S."/>
            <person name="Haridas S."/>
            <person name="Kuo A."/>
            <person name="Mondo S."/>
            <person name="Pangilinan J."/>
            <person name="Riley R."/>
            <person name="LaButti K."/>
            <person name="Andreopoulos B."/>
            <person name="Lipzen A."/>
            <person name="Chen C."/>
            <person name="Yan M."/>
            <person name="Daum C."/>
            <person name="Ng V."/>
            <person name="Clum A."/>
            <person name="Steindorff A."/>
            <person name="Ohm R.A."/>
            <person name="Martin F."/>
            <person name="Silar P."/>
            <person name="Natvig D.O."/>
            <person name="Lalanne C."/>
            <person name="Gautier V."/>
            <person name="Ament-Velasquez S.L."/>
            <person name="Kruys A."/>
            <person name="Hutchinson M.I."/>
            <person name="Powell A.J."/>
            <person name="Barry K."/>
            <person name="Miller A.N."/>
            <person name="Grigoriev I.V."/>
            <person name="Debuchy R."/>
            <person name="Gladieux P."/>
            <person name="Hiltunen Thoren M."/>
            <person name="Johannesson H."/>
        </authorList>
    </citation>
    <scope>NUCLEOTIDE SEQUENCE</scope>
    <source>
        <strain evidence="13">CBS 232.78</strain>
    </source>
</reference>
<evidence type="ECO:0000313" key="13">
    <source>
        <dbReference type="EMBL" id="KAK3368578.1"/>
    </source>
</evidence>
<evidence type="ECO:0000259" key="12">
    <source>
        <dbReference type="PROSITE" id="PS50929"/>
    </source>
</evidence>
<evidence type="ECO:0000256" key="4">
    <source>
        <dbReference type="ARBA" id="ARBA00022741"/>
    </source>
</evidence>
<feature type="transmembrane region" description="Helical" evidence="10">
    <location>
        <begin position="28"/>
        <end position="49"/>
    </location>
</feature>
<feature type="region of interest" description="Disordered" evidence="9">
    <location>
        <begin position="827"/>
        <end position="863"/>
    </location>
</feature>
<dbReference type="Proteomes" id="UP001285441">
    <property type="component" value="Unassembled WGS sequence"/>
</dbReference>
<keyword evidence="3 10" id="KW-0812">Transmembrane</keyword>
<keyword evidence="6 10" id="KW-1133">Transmembrane helix</keyword>
<dbReference type="GO" id="GO:0140359">
    <property type="term" value="F:ABC-type transporter activity"/>
    <property type="evidence" value="ECO:0007669"/>
    <property type="project" value="InterPro"/>
</dbReference>
<dbReference type="Pfam" id="PF00005">
    <property type="entry name" value="ABC_tran"/>
    <property type="match status" value="2"/>
</dbReference>
<keyword evidence="7 10" id="KW-0472">Membrane</keyword>
<dbReference type="Pfam" id="PF00664">
    <property type="entry name" value="ABC_membrane"/>
    <property type="match status" value="1"/>
</dbReference>
<evidence type="ECO:0000256" key="8">
    <source>
        <dbReference type="ARBA" id="ARBA00059074"/>
    </source>
</evidence>
<comment type="subcellular location">
    <subcellularLocation>
        <location evidence="1">Membrane</location>
        <topology evidence="1">Multi-pass membrane protein</topology>
    </subcellularLocation>
</comment>
<evidence type="ECO:0000256" key="9">
    <source>
        <dbReference type="SAM" id="MobiDB-lite"/>
    </source>
</evidence>
<feature type="transmembrane region" description="Helical" evidence="10">
    <location>
        <begin position="305"/>
        <end position="327"/>
    </location>
</feature>
<evidence type="ECO:0000313" key="14">
    <source>
        <dbReference type="Proteomes" id="UP001285441"/>
    </source>
</evidence>
<dbReference type="PROSITE" id="PS00211">
    <property type="entry name" value="ABC_TRANSPORTER_1"/>
    <property type="match status" value="2"/>
</dbReference>
<dbReference type="InterPro" id="IPR017871">
    <property type="entry name" value="ABC_transporter-like_CS"/>
</dbReference>
<dbReference type="GO" id="GO:0005524">
    <property type="term" value="F:ATP binding"/>
    <property type="evidence" value="ECO:0007669"/>
    <property type="project" value="UniProtKB-KW"/>
</dbReference>
<dbReference type="FunFam" id="1.20.1560.10:FF:000066">
    <property type="entry name" value="ABC multidrug transporter (Eurofung)"/>
    <property type="match status" value="1"/>
</dbReference>
<evidence type="ECO:0000256" key="3">
    <source>
        <dbReference type="ARBA" id="ARBA00022692"/>
    </source>
</evidence>
<accession>A0AAE0N3A7</accession>
<name>A0AAE0N3A7_9PEZI</name>
<proteinExistence type="predicted"/>
<dbReference type="GO" id="GO:0016020">
    <property type="term" value="C:membrane"/>
    <property type="evidence" value="ECO:0007669"/>
    <property type="project" value="UniProtKB-SubCell"/>
</dbReference>
<dbReference type="CDD" id="cd18579">
    <property type="entry name" value="ABC_6TM_ABCC_D1"/>
    <property type="match status" value="1"/>
</dbReference>
<feature type="domain" description="ABC transporter" evidence="11">
    <location>
        <begin position="578"/>
        <end position="805"/>
    </location>
</feature>
<dbReference type="PANTHER" id="PTHR24223">
    <property type="entry name" value="ATP-BINDING CASSETTE SUB-FAMILY C"/>
    <property type="match status" value="1"/>
</dbReference>
<evidence type="ECO:0000256" key="10">
    <source>
        <dbReference type="SAM" id="Phobius"/>
    </source>
</evidence>
<organism evidence="13 14">
    <name type="scientific">Podospora didyma</name>
    <dbReference type="NCBI Taxonomy" id="330526"/>
    <lineage>
        <taxon>Eukaryota</taxon>
        <taxon>Fungi</taxon>
        <taxon>Dikarya</taxon>
        <taxon>Ascomycota</taxon>
        <taxon>Pezizomycotina</taxon>
        <taxon>Sordariomycetes</taxon>
        <taxon>Sordariomycetidae</taxon>
        <taxon>Sordariales</taxon>
        <taxon>Podosporaceae</taxon>
        <taxon>Podospora</taxon>
    </lineage>
</organism>
<feature type="compositionally biased region" description="Pro residues" evidence="9">
    <location>
        <begin position="851"/>
        <end position="863"/>
    </location>
</feature>
<dbReference type="PROSITE" id="PS50929">
    <property type="entry name" value="ABC_TM1F"/>
    <property type="match status" value="2"/>
</dbReference>
<keyword evidence="4" id="KW-0547">Nucleotide-binding</keyword>
<feature type="transmembrane region" description="Helical" evidence="10">
    <location>
        <begin position="93"/>
        <end position="112"/>
    </location>
</feature>
<dbReference type="Gene3D" id="1.20.1560.10">
    <property type="entry name" value="ABC transporter type 1, transmembrane domain"/>
    <property type="match status" value="2"/>
</dbReference>